<protein>
    <submittedName>
        <fullName evidence="7">Pyridoxal phosphate-dependent transferase</fullName>
    </submittedName>
</protein>
<feature type="compositionally biased region" description="Low complexity" evidence="5">
    <location>
        <begin position="73"/>
        <end position="109"/>
    </location>
</feature>
<dbReference type="EMBL" id="JAGTJR010000024">
    <property type="protein sequence ID" value="KAH7042733.1"/>
    <property type="molecule type" value="Genomic_DNA"/>
</dbReference>
<evidence type="ECO:0000313" key="8">
    <source>
        <dbReference type="Proteomes" id="UP000774617"/>
    </source>
</evidence>
<evidence type="ECO:0000256" key="2">
    <source>
        <dbReference type="ARBA" id="ARBA00010008"/>
    </source>
</evidence>
<evidence type="ECO:0000313" key="7">
    <source>
        <dbReference type="EMBL" id="KAH7042733.1"/>
    </source>
</evidence>
<evidence type="ECO:0000256" key="5">
    <source>
        <dbReference type="SAM" id="MobiDB-lite"/>
    </source>
</evidence>
<feature type="compositionally biased region" description="Basic and acidic residues" evidence="5">
    <location>
        <begin position="451"/>
        <end position="464"/>
    </location>
</feature>
<evidence type="ECO:0000259" key="6">
    <source>
        <dbReference type="Pfam" id="PF00155"/>
    </source>
</evidence>
<dbReference type="PANTHER" id="PTHR13693">
    <property type="entry name" value="CLASS II AMINOTRANSFERASE/8-AMINO-7-OXONONANOATE SYNTHASE"/>
    <property type="match status" value="1"/>
</dbReference>
<sequence length="480" mass="51673">MADVRKLTPLEHTYTRLLARRHTRSLLRRLTTLPPNTVDFSSNDYLSLSTHPQLRAAFLSILQSPFPPPPRSRSPSPSSSSSSSSSLSVSSSSSISTTSSAPSLLGSRGSRLLDGNTPLAAHLETLIPHHHRAPAGILFNSGFEANVGVFASLPQPGDVVIYDELIHASAHDGMRLSRVPPAHRRAFPHNSVRGLRRVLEDVVHGVEGVREGKVSVFLGVEAVYSMDGDVAPLREMLDLVEAMLPRGNGYVIVDEAHATGMFGELGRGLVCELGVEDRVFARVVTFGKALGAQGAIVLCTPTTRSYLINYARTLIYTTAPSHPSLALIKATYDLLLAGKTESLLTHLHALIRHSHTLLTALIAALPAHAPILSLSPLPKTTNPSPIIPLFTPHPRSLATYCQARGYMVRAIVAPTVPRGAERVRVCLHAGNTFAEVEGLVKAVKGWAEGRVREEGEKRKEKEKSSGGGQAVRAVMAKARL</sequence>
<accession>A0ABQ8G2D6</accession>
<proteinExistence type="inferred from homology"/>
<dbReference type="InterPro" id="IPR015422">
    <property type="entry name" value="PyrdxlP-dep_Trfase_small"/>
</dbReference>
<keyword evidence="8" id="KW-1185">Reference proteome</keyword>
<dbReference type="Pfam" id="PF00155">
    <property type="entry name" value="Aminotran_1_2"/>
    <property type="match status" value="1"/>
</dbReference>
<dbReference type="InterPro" id="IPR015421">
    <property type="entry name" value="PyrdxlP-dep_Trfase_major"/>
</dbReference>
<evidence type="ECO:0000256" key="1">
    <source>
        <dbReference type="ARBA" id="ARBA00001933"/>
    </source>
</evidence>
<comment type="cofactor">
    <cofactor evidence="1">
        <name>pyridoxal 5'-phosphate</name>
        <dbReference type="ChEBI" id="CHEBI:597326"/>
    </cofactor>
</comment>
<dbReference type="GO" id="GO:0016740">
    <property type="term" value="F:transferase activity"/>
    <property type="evidence" value="ECO:0007669"/>
    <property type="project" value="UniProtKB-KW"/>
</dbReference>
<evidence type="ECO:0000256" key="4">
    <source>
        <dbReference type="ARBA" id="ARBA00022898"/>
    </source>
</evidence>
<organism evidence="7 8">
    <name type="scientific">Macrophomina phaseolina</name>
    <dbReference type="NCBI Taxonomy" id="35725"/>
    <lineage>
        <taxon>Eukaryota</taxon>
        <taxon>Fungi</taxon>
        <taxon>Dikarya</taxon>
        <taxon>Ascomycota</taxon>
        <taxon>Pezizomycotina</taxon>
        <taxon>Dothideomycetes</taxon>
        <taxon>Dothideomycetes incertae sedis</taxon>
        <taxon>Botryosphaeriales</taxon>
        <taxon>Botryosphaeriaceae</taxon>
        <taxon>Macrophomina</taxon>
    </lineage>
</organism>
<dbReference type="InterPro" id="IPR050087">
    <property type="entry name" value="AON_synthase_class-II"/>
</dbReference>
<feature type="region of interest" description="Disordered" evidence="5">
    <location>
        <begin position="451"/>
        <end position="480"/>
    </location>
</feature>
<dbReference type="Proteomes" id="UP000774617">
    <property type="component" value="Unassembled WGS sequence"/>
</dbReference>
<comment type="similarity">
    <text evidence="2">Belongs to the class-II pyridoxal-phosphate-dependent aminotransferase family. BioF subfamily.</text>
</comment>
<dbReference type="Gene3D" id="3.90.1150.10">
    <property type="entry name" value="Aspartate Aminotransferase, domain 1"/>
    <property type="match status" value="1"/>
</dbReference>
<reference evidence="7 8" key="1">
    <citation type="journal article" date="2021" name="Nat. Commun.">
        <title>Genetic determinants of endophytism in the Arabidopsis root mycobiome.</title>
        <authorList>
            <person name="Mesny F."/>
            <person name="Miyauchi S."/>
            <person name="Thiergart T."/>
            <person name="Pickel B."/>
            <person name="Atanasova L."/>
            <person name="Karlsson M."/>
            <person name="Huettel B."/>
            <person name="Barry K.W."/>
            <person name="Haridas S."/>
            <person name="Chen C."/>
            <person name="Bauer D."/>
            <person name="Andreopoulos W."/>
            <person name="Pangilinan J."/>
            <person name="LaButti K."/>
            <person name="Riley R."/>
            <person name="Lipzen A."/>
            <person name="Clum A."/>
            <person name="Drula E."/>
            <person name="Henrissat B."/>
            <person name="Kohler A."/>
            <person name="Grigoriev I.V."/>
            <person name="Martin F.M."/>
            <person name="Hacquard S."/>
        </authorList>
    </citation>
    <scope>NUCLEOTIDE SEQUENCE [LARGE SCALE GENOMIC DNA]</scope>
    <source>
        <strain evidence="7 8">MPI-SDFR-AT-0080</strain>
    </source>
</reference>
<dbReference type="SUPFAM" id="SSF53383">
    <property type="entry name" value="PLP-dependent transferases"/>
    <property type="match status" value="1"/>
</dbReference>
<keyword evidence="3 7" id="KW-0808">Transferase</keyword>
<gene>
    <name evidence="7" type="ORF">B0J12DRAFT_200168</name>
</gene>
<name>A0ABQ8G2D6_9PEZI</name>
<feature type="region of interest" description="Disordered" evidence="5">
    <location>
        <begin position="65"/>
        <end position="109"/>
    </location>
</feature>
<evidence type="ECO:0000256" key="3">
    <source>
        <dbReference type="ARBA" id="ARBA00022679"/>
    </source>
</evidence>
<comment type="caution">
    <text evidence="7">The sequence shown here is derived from an EMBL/GenBank/DDBJ whole genome shotgun (WGS) entry which is preliminary data.</text>
</comment>
<dbReference type="InterPro" id="IPR004839">
    <property type="entry name" value="Aminotransferase_I/II_large"/>
</dbReference>
<dbReference type="PANTHER" id="PTHR13693:SF77">
    <property type="entry name" value="8-AMINO-7-OXONONANOATE SYNTHASE"/>
    <property type="match status" value="1"/>
</dbReference>
<dbReference type="InterPro" id="IPR015424">
    <property type="entry name" value="PyrdxlP-dep_Trfase"/>
</dbReference>
<feature type="domain" description="Aminotransferase class I/classII large" evidence="6">
    <location>
        <begin position="103"/>
        <end position="442"/>
    </location>
</feature>
<dbReference type="Gene3D" id="3.40.640.10">
    <property type="entry name" value="Type I PLP-dependent aspartate aminotransferase-like (Major domain)"/>
    <property type="match status" value="1"/>
</dbReference>
<keyword evidence="4" id="KW-0663">Pyridoxal phosphate</keyword>